<dbReference type="InterPro" id="IPR017896">
    <property type="entry name" value="4Fe4S_Fe-S-bd"/>
</dbReference>
<dbReference type="Pfam" id="PF12800">
    <property type="entry name" value="Fer4_4"/>
    <property type="match status" value="1"/>
</dbReference>
<gene>
    <name evidence="6" type="ORF">F8153_10295</name>
</gene>
<keyword evidence="2" id="KW-0479">Metal-binding</keyword>
<dbReference type="EMBL" id="WBZB01000037">
    <property type="protein sequence ID" value="KAB3529037.1"/>
    <property type="molecule type" value="Genomic_DNA"/>
</dbReference>
<feature type="domain" description="4Fe-4S ferredoxin-type" evidence="5">
    <location>
        <begin position="53"/>
        <end position="82"/>
    </location>
</feature>
<evidence type="ECO:0000256" key="1">
    <source>
        <dbReference type="ARBA" id="ARBA00022485"/>
    </source>
</evidence>
<dbReference type="RefSeq" id="WP_151866274.1">
    <property type="nucleotide sequence ID" value="NZ_WBZB01000037.1"/>
</dbReference>
<dbReference type="PROSITE" id="PS51379">
    <property type="entry name" value="4FE4S_FER_2"/>
    <property type="match status" value="3"/>
</dbReference>
<feature type="domain" description="4Fe-4S ferredoxin-type" evidence="5">
    <location>
        <begin position="119"/>
        <end position="139"/>
    </location>
</feature>
<dbReference type="Proteomes" id="UP000465601">
    <property type="component" value="Unassembled WGS sequence"/>
</dbReference>
<keyword evidence="1" id="KW-0004">4Fe-4S</keyword>
<organism evidence="6 7">
    <name type="scientific">Alkaliphilus serpentinus</name>
    <dbReference type="NCBI Taxonomy" id="1482731"/>
    <lineage>
        <taxon>Bacteria</taxon>
        <taxon>Bacillati</taxon>
        <taxon>Bacillota</taxon>
        <taxon>Clostridia</taxon>
        <taxon>Peptostreptococcales</taxon>
        <taxon>Natronincolaceae</taxon>
        <taxon>Alkaliphilus</taxon>
    </lineage>
</organism>
<evidence type="ECO:0000313" key="6">
    <source>
        <dbReference type="EMBL" id="KAB3529037.1"/>
    </source>
</evidence>
<dbReference type="InterPro" id="IPR050294">
    <property type="entry name" value="RnfB_subfamily"/>
</dbReference>
<feature type="domain" description="4Fe-4S ferredoxin-type" evidence="5">
    <location>
        <begin position="83"/>
        <end position="112"/>
    </location>
</feature>
<name>A0A833HN38_9FIRM</name>
<dbReference type="Gene3D" id="3.30.70.20">
    <property type="match status" value="2"/>
</dbReference>
<dbReference type="Pfam" id="PF13247">
    <property type="entry name" value="Fer4_11"/>
    <property type="match status" value="1"/>
</dbReference>
<dbReference type="PROSITE" id="PS00198">
    <property type="entry name" value="4FE4S_FER_1"/>
    <property type="match status" value="1"/>
</dbReference>
<keyword evidence="7" id="KW-1185">Reference proteome</keyword>
<dbReference type="SUPFAM" id="SSF54862">
    <property type="entry name" value="4Fe-4S ferredoxins"/>
    <property type="match status" value="1"/>
</dbReference>
<keyword evidence="3" id="KW-0408">Iron</keyword>
<dbReference type="InterPro" id="IPR017900">
    <property type="entry name" value="4Fe4S_Fe_S_CS"/>
</dbReference>
<dbReference type="PANTHER" id="PTHR42859">
    <property type="entry name" value="OXIDOREDUCTASE"/>
    <property type="match status" value="1"/>
</dbReference>
<dbReference type="OrthoDB" id="9810688at2"/>
<dbReference type="AlphaFoldDB" id="A0A833HN38"/>
<proteinExistence type="predicted"/>
<keyword evidence="4" id="KW-0411">Iron-sulfur</keyword>
<comment type="caution">
    <text evidence="6">The sequence shown here is derived from an EMBL/GenBank/DDBJ whole genome shotgun (WGS) entry which is preliminary data.</text>
</comment>
<dbReference type="PANTHER" id="PTHR42859:SF15">
    <property type="entry name" value="IRON-SULFUR CLUSTER BINDING PROTEIN"/>
    <property type="match status" value="1"/>
</dbReference>
<evidence type="ECO:0000313" key="7">
    <source>
        <dbReference type="Proteomes" id="UP000465601"/>
    </source>
</evidence>
<dbReference type="GO" id="GO:0046872">
    <property type="term" value="F:metal ion binding"/>
    <property type="evidence" value="ECO:0007669"/>
    <property type="project" value="UniProtKB-KW"/>
</dbReference>
<dbReference type="CDD" id="cd16370">
    <property type="entry name" value="DMSOR_beta_like"/>
    <property type="match status" value="1"/>
</dbReference>
<sequence>MEETRPQKILQIKNLAQCIGCYSCMIACSTLVHRDFSLLKSAIRVKASGGYQGRVVIDICRGCQDGQCVEACPTNALTSRDGGGVLFHQDKCNGCKKCIDACLISAIAYDKDHKRAIPCLQCGLCVESCPHQVIKMEVR</sequence>
<evidence type="ECO:0000256" key="3">
    <source>
        <dbReference type="ARBA" id="ARBA00023004"/>
    </source>
</evidence>
<evidence type="ECO:0000256" key="2">
    <source>
        <dbReference type="ARBA" id="ARBA00022723"/>
    </source>
</evidence>
<evidence type="ECO:0000256" key="4">
    <source>
        <dbReference type="ARBA" id="ARBA00023014"/>
    </source>
</evidence>
<reference evidence="6 7" key="1">
    <citation type="submission" date="2019-10" db="EMBL/GenBank/DDBJ databases">
        <title>Alkaliphilus serpentinus sp. nov. and Alkaliphilus pronyensis sp. nov., two novel anaerobic alkaliphilic species isolated from the serpentinized-hosted hydrothermal field of the Prony Bay (New Caledonia).</title>
        <authorList>
            <person name="Postec A."/>
        </authorList>
    </citation>
    <scope>NUCLEOTIDE SEQUENCE [LARGE SCALE GENOMIC DNA]</scope>
    <source>
        <strain evidence="6 7">LacT</strain>
    </source>
</reference>
<evidence type="ECO:0000259" key="5">
    <source>
        <dbReference type="PROSITE" id="PS51379"/>
    </source>
</evidence>
<accession>A0A833HN38</accession>
<protein>
    <submittedName>
        <fullName evidence="6">4Fe-4S dicluster domain-containing protein</fullName>
    </submittedName>
</protein>
<dbReference type="GO" id="GO:0051539">
    <property type="term" value="F:4 iron, 4 sulfur cluster binding"/>
    <property type="evidence" value="ECO:0007669"/>
    <property type="project" value="UniProtKB-KW"/>
</dbReference>